<keyword evidence="2" id="KW-1185">Reference proteome</keyword>
<dbReference type="SUPFAM" id="SSF74784">
    <property type="entry name" value="Translin"/>
    <property type="match status" value="1"/>
</dbReference>
<reference evidence="1" key="2">
    <citation type="journal article" date="2023" name="Int. J. Mol. Sci.">
        <title>De Novo Assembly and Annotation of 11 Diverse Shrub Willow (Salix) Genomes Reveals Novel Gene Organization in Sex-Linked Regions.</title>
        <authorList>
            <person name="Hyden B."/>
            <person name="Feng K."/>
            <person name="Yates T.B."/>
            <person name="Jawdy S."/>
            <person name="Cereghino C."/>
            <person name="Smart L.B."/>
            <person name="Muchero W."/>
        </authorList>
    </citation>
    <scope>NUCLEOTIDE SEQUENCE</scope>
    <source>
        <tissue evidence="1">Shoot tip</tissue>
    </source>
</reference>
<evidence type="ECO:0000313" key="2">
    <source>
        <dbReference type="Proteomes" id="UP001141253"/>
    </source>
</evidence>
<proteinExistence type="predicted"/>
<dbReference type="Gene3D" id="1.20.58.190">
    <property type="entry name" value="Translin, domain 1"/>
    <property type="match status" value="1"/>
</dbReference>
<protein>
    <recommendedName>
        <fullName evidence="3">Translin family protein</fullName>
    </recommendedName>
</protein>
<dbReference type="Proteomes" id="UP001141253">
    <property type="component" value="Chromosome 6"/>
</dbReference>
<sequence length="164" mass="18295">MKSAFRNAYLFTVSLSRSLNPNTNPNPNLSSFSHKLPLLSTTTYLSPPLLISRHRKVPGRSFSTTLSMSGGADSPSPSLDKQFEEFRSKLEESGSLREKIRAVVLEIESTSRLMHSGLLLVHQSRPVPEVLEKAKAQIGVLQGFYNRLAEITLRVSWSILQVSR</sequence>
<gene>
    <name evidence="1" type="ORF">OIU77_030430</name>
</gene>
<comment type="caution">
    <text evidence="1">The sequence shown here is derived from an EMBL/GenBank/DDBJ whole genome shotgun (WGS) entry which is preliminary data.</text>
</comment>
<reference evidence="1" key="1">
    <citation type="submission" date="2022-10" db="EMBL/GenBank/DDBJ databases">
        <authorList>
            <person name="Hyden B.L."/>
            <person name="Feng K."/>
            <person name="Yates T."/>
            <person name="Jawdy S."/>
            <person name="Smart L.B."/>
            <person name="Muchero W."/>
        </authorList>
    </citation>
    <scope>NUCLEOTIDE SEQUENCE</scope>
    <source>
        <tissue evidence="1">Shoot tip</tissue>
    </source>
</reference>
<accession>A0ABQ9BCJ1</accession>
<dbReference type="EMBL" id="JAPFFI010000009">
    <property type="protein sequence ID" value="KAJ6381755.1"/>
    <property type="molecule type" value="Genomic_DNA"/>
</dbReference>
<dbReference type="InterPro" id="IPR016068">
    <property type="entry name" value="Translin_N"/>
</dbReference>
<dbReference type="InterPro" id="IPR036081">
    <property type="entry name" value="Translin_sf"/>
</dbReference>
<organism evidence="1 2">
    <name type="scientific">Salix suchowensis</name>
    <dbReference type="NCBI Taxonomy" id="1278906"/>
    <lineage>
        <taxon>Eukaryota</taxon>
        <taxon>Viridiplantae</taxon>
        <taxon>Streptophyta</taxon>
        <taxon>Embryophyta</taxon>
        <taxon>Tracheophyta</taxon>
        <taxon>Spermatophyta</taxon>
        <taxon>Magnoliopsida</taxon>
        <taxon>eudicotyledons</taxon>
        <taxon>Gunneridae</taxon>
        <taxon>Pentapetalae</taxon>
        <taxon>rosids</taxon>
        <taxon>fabids</taxon>
        <taxon>Malpighiales</taxon>
        <taxon>Salicaceae</taxon>
        <taxon>Saliceae</taxon>
        <taxon>Salix</taxon>
    </lineage>
</organism>
<evidence type="ECO:0000313" key="1">
    <source>
        <dbReference type="EMBL" id="KAJ6381755.1"/>
    </source>
</evidence>
<evidence type="ECO:0008006" key="3">
    <source>
        <dbReference type="Google" id="ProtNLM"/>
    </source>
</evidence>
<name>A0ABQ9BCJ1_9ROSI</name>